<evidence type="ECO:0000313" key="9">
    <source>
        <dbReference type="Proteomes" id="UP000199435"/>
    </source>
</evidence>
<feature type="transmembrane region" description="Helical" evidence="7">
    <location>
        <begin position="120"/>
        <end position="138"/>
    </location>
</feature>
<protein>
    <submittedName>
        <fullName evidence="8">Ribose transport system permease protein</fullName>
    </submittedName>
</protein>
<keyword evidence="2" id="KW-1003">Cell membrane</keyword>
<feature type="transmembrane region" description="Helical" evidence="7">
    <location>
        <begin position="12"/>
        <end position="31"/>
    </location>
</feature>
<proteinExistence type="predicted"/>
<dbReference type="CDD" id="cd06579">
    <property type="entry name" value="TM_PBP1_transp_AraH_like"/>
    <property type="match status" value="1"/>
</dbReference>
<feature type="region of interest" description="Disordered" evidence="6">
    <location>
        <begin position="316"/>
        <end position="349"/>
    </location>
</feature>
<evidence type="ECO:0000256" key="5">
    <source>
        <dbReference type="ARBA" id="ARBA00023136"/>
    </source>
</evidence>
<reference evidence="9" key="1">
    <citation type="submission" date="2016-08" db="EMBL/GenBank/DDBJ databases">
        <authorList>
            <person name="Varghese N."/>
            <person name="Submissions Spin"/>
        </authorList>
    </citation>
    <scope>NUCLEOTIDE SEQUENCE [LARGE SCALE GENOMIC DNA]</scope>
    <source>
        <strain evidence="9">HAMBI 2971</strain>
    </source>
</reference>
<evidence type="ECO:0000256" key="4">
    <source>
        <dbReference type="ARBA" id="ARBA00022989"/>
    </source>
</evidence>
<accession>A0A1C3V7L8</accession>
<sequence length="349" mass="35942">MMKFRNLTIPAWTWSFLAAFVVLILTFLVAGGGTKTLTLAFTIAPYLVLVGIGQMLVMSTGPGNIDVSVAKVFSLGGLLSIAVGDATGSWVLGLAAAMTAGFALSCVSLASIILIRIPPIVATLATSLLTSAISLTLAQGFQGSADPVLKSFLGWAPMGVPAFALVVLLFTIFVSLMLKRTTLGAHTLAFGQARRASEYAGVSATKTLTIVYLTSGVLAALAGALRASFSAPNVELGNDYLLDSIAVVVIGGTLITGGRSEPAGIWGGALFFILLDGLLNLIGWNYAGQNVLKGFFVLAVLFLASGVPIIHRRSASADRSDPNLPEGADSTASGAPLDAQAPAERRAVT</sequence>
<evidence type="ECO:0000256" key="6">
    <source>
        <dbReference type="SAM" id="MobiDB-lite"/>
    </source>
</evidence>
<dbReference type="RefSeq" id="WP_092846761.1">
    <property type="nucleotide sequence ID" value="NZ_FMAH01000009.1"/>
</dbReference>
<name>A0A1C3V7L8_9HYPH</name>
<feature type="transmembrane region" description="Helical" evidence="7">
    <location>
        <begin position="240"/>
        <end position="258"/>
    </location>
</feature>
<feature type="transmembrane region" description="Helical" evidence="7">
    <location>
        <begin position="199"/>
        <end position="220"/>
    </location>
</feature>
<dbReference type="EMBL" id="FMAH01000009">
    <property type="protein sequence ID" value="SCB23604.1"/>
    <property type="molecule type" value="Genomic_DNA"/>
</dbReference>
<gene>
    <name evidence="8" type="ORF">GA0061102_100994</name>
</gene>
<feature type="transmembrane region" description="Helical" evidence="7">
    <location>
        <begin position="265"/>
        <end position="286"/>
    </location>
</feature>
<dbReference type="OrthoDB" id="8073252at2"/>
<feature type="transmembrane region" description="Helical" evidence="7">
    <location>
        <begin position="158"/>
        <end position="178"/>
    </location>
</feature>
<evidence type="ECO:0000313" key="8">
    <source>
        <dbReference type="EMBL" id="SCB23604.1"/>
    </source>
</evidence>
<evidence type="ECO:0000256" key="7">
    <source>
        <dbReference type="SAM" id="Phobius"/>
    </source>
</evidence>
<keyword evidence="3 7" id="KW-0812">Transmembrane</keyword>
<evidence type="ECO:0000256" key="2">
    <source>
        <dbReference type="ARBA" id="ARBA00022475"/>
    </source>
</evidence>
<keyword evidence="4 7" id="KW-1133">Transmembrane helix</keyword>
<comment type="subcellular location">
    <subcellularLocation>
        <location evidence="1">Cell membrane</location>
        <topology evidence="1">Multi-pass membrane protein</topology>
    </subcellularLocation>
</comment>
<dbReference type="AlphaFoldDB" id="A0A1C3V7L8"/>
<keyword evidence="9" id="KW-1185">Reference proteome</keyword>
<organism evidence="8 9">
    <name type="scientific">Rhizobium miluonense</name>
    <dbReference type="NCBI Taxonomy" id="411945"/>
    <lineage>
        <taxon>Bacteria</taxon>
        <taxon>Pseudomonadati</taxon>
        <taxon>Pseudomonadota</taxon>
        <taxon>Alphaproteobacteria</taxon>
        <taxon>Hyphomicrobiales</taxon>
        <taxon>Rhizobiaceae</taxon>
        <taxon>Rhizobium/Agrobacterium group</taxon>
        <taxon>Rhizobium</taxon>
    </lineage>
</organism>
<dbReference type="GO" id="GO:0005886">
    <property type="term" value="C:plasma membrane"/>
    <property type="evidence" value="ECO:0007669"/>
    <property type="project" value="UniProtKB-SubCell"/>
</dbReference>
<keyword evidence="5 7" id="KW-0472">Membrane</keyword>
<dbReference type="Proteomes" id="UP000199435">
    <property type="component" value="Unassembled WGS sequence"/>
</dbReference>
<dbReference type="Pfam" id="PF02653">
    <property type="entry name" value="BPD_transp_2"/>
    <property type="match status" value="1"/>
</dbReference>
<feature type="transmembrane region" description="Helical" evidence="7">
    <location>
        <begin position="292"/>
        <end position="310"/>
    </location>
</feature>
<dbReference type="GO" id="GO:0022857">
    <property type="term" value="F:transmembrane transporter activity"/>
    <property type="evidence" value="ECO:0007669"/>
    <property type="project" value="InterPro"/>
</dbReference>
<dbReference type="InterPro" id="IPR001851">
    <property type="entry name" value="ABC_transp_permease"/>
</dbReference>
<evidence type="ECO:0000256" key="1">
    <source>
        <dbReference type="ARBA" id="ARBA00004651"/>
    </source>
</evidence>
<dbReference type="STRING" id="411945.GA0061102_100994"/>
<evidence type="ECO:0000256" key="3">
    <source>
        <dbReference type="ARBA" id="ARBA00022692"/>
    </source>
</evidence>
<dbReference type="PANTHER" id="PTHR32196">
    <property type="entry name" value="ABC TRANSPORTER PERMEASE PROTEIN YPHD-RELATED-RELATED"/>
    <property type="match status" value="1"/>
</dbReference>
<feature type="transmembrane region" description="Helical" evidence="7">
    <location>
        <begin position="90"/>
        <end position="113"/>
    </location>
</feature>
<dbReference type="PANTHER" id="PTHR32196:SF72">
    <property type="entry name" value="RIBOSE IMPORT PERMEASE PROTEIN RBSC"/>
    <property type="match status" value="1"/>
</dbReference>
<feature type="transmembrane region" description="Helical" evidence="7">
    <location>
        <begin position="37"/>
        <end position="58"/>
    </location>
</feature>